<dbReference type="SMART" id="SM00220">
    <property type="entry name" value="S_TKc"/>
    <property type="match status" value="1"/>
</dbReference>
<dbReference type="STRING" id="133381.A0A2T9ZKF8"/>
<dbReference type="GO" id="GO:0010506">
    <property type="term" value="P:regulation of autophagy"/>
    <property type="evidence" value="ECO:0007669"/>
    <property type="project" value="InterPro"/>
</dbReference>
<comment type="similarity">
    <text evidence="1">Belongs to the protein kinase superfamily. CAMK Ser/Thr protein kinase family. CHEK2 subfamily.</text>
</comment>
<dbReference type="GO" id="GO:0005737">
    <property type="term" value="C:cytoplasm"/>
    <property type="evidence" value="ECO:0007669"/>
    <property type="project" value="TreeGrafter"/>
</dbReference>
<name>A0A2T9ZKF8_9FUNG</name>
<evidence type="ECO:0000256" key="1">
    <source>
        <dbReference type="ARBA" id="ARBA00005575"/>
    </source>
</evidence>
<evidence type="ECO:0000313" key="4">
    <source>
        <dbReference type="Proteomes" id="UP000245609"/>
    </source>
</evidence>
<comment type="caution">
    <text evidence="3">The sequence shown here is derived from an EMBL/GenBank/DDBJ whole genome shotgun (WGS) entry which is preliminary data.</text>
</comment>
<dbReference type="Proteomes" id="UP000245609">
    <property type="component" value="Unassembled WGS sequence"/>
</dbReference>
<feature type="domain" description="Protein kinase" evidence="2">
    <location>
        <begin position="34"/>
        <end position="312"/>
    </location>
</feature>
<sequence>MDDTQPTQKEDASQYICEEPNNEALISKANLNPFDQFSKFPGLELKQIVAKFSHAEVPAKDLLFTNRIIEHEDASYFIGLGPSNKIVAEFNDFNGALCRFYARPNIIKCWDVYVEPDRIYIFMEYMAGGDLLSHILEFGSLDEDYSRKWFSKIASAIKYLHGNNVTHRDIKLENILISLDDNNKICDIKLADFGLARMVGDNEMMKTMCGTPSYLAPEVFCNPREALYTKSVDVWSLGVVLYAMNTGEFPFVRMHLGGKINTETFIKSSQLVMSNEAFASLSASLRSLVTRCLEINPKARIDIDDILLHSWIYGLEYPENNDLGLIYELKEIWGFLQSAPDSSWKMRIELFQNFISAGRSTENVLVLQHERISRKSFEIIRSLPSPNISSEEQEDSIYLKRKSKTPIWVNGSEVEVNVLIKLSSGDVISLIRKSPNNKESLDLQFFRPKSKKRVRVSNYREVIQGSKSIKLIKGEAFDKSKDSVLLLPKEKEEAILAIQKPFERDWVCFQPNKLVPIKNHPNKKPEMIKDLCHNNLETTESPWSRIYVIKDGVYTEQCLLFESEYTVGRDKSKI</sequence>
<accession>A0A2T9ZKF8</accession>
<dbReference type="InterPro" id="IPR008984">
    <property type="entry name" value="SMAD_FHA_dom_sf"/>
</dbReference>
<dbReference type="PROSITE" id="PS00108">
    <property type="entry name" value="PROTEIN_KINASE_ST"/>
    <property type="match status" value="1"/>
</dbReference>
<evidence type="ECO:0000313" key="3">
    <source>
        <dbReference type="EMBL" id="PVV05007.1"/>
    </source>
</evidence>
<dbReference type="GO" id="GO:0005524">
    <property type="term" value="F:ATP binding"/>
    <property type="evidence" value="ECO:0007669"/>
    <property type="project" value="InterPro"/>
</dbReference>
<dbReference type="Gene3D" id="2.60.200.20">
    <property type="match status" value="1"/>
</dbReference>
<gene>
    <name evidence="3" type="ORF">BB560_000473</name>
</gene>
<dbReference type="AlphaFoldDB" id="A0A2T9ZKF8"/>
<dbReference type="PANTHER" id="PTHR24348">
    <property type="entry name" value="SERINE/THREONINE-PROTEIN KINASE UNC-51-RELATED"/>
    <property type="match status" value="1"/>
</dbReference>
<reference evidence="3 4" key="1">
    <citation type="journal article" date="2018" name="MBio">
        <title>Comparative Genomics Reveals the Core Gene Toolbox for the Fungus-Insect Symbiosis.</title>
        <authorList>
            <person name="Wang Y."/>
            <person name="Stata M."/>
            <person name="Wang W."/>
            <person name="Stajich J.E."/>
            <person name="White M.M."/>
            <person name="Moncalvo J.M."/>
        </authorList>
    </citation>
    <scope>NUCLEOTIDE SEQUENCE [LARGE SCALE GENOMIC DNA]</scope>
    <source>
        <strain evidence="3 4">SC-DP-2</strain>
    </source>
</reference>
<dbReference type="GO" id="GO:0004674">
    <property type="term" value="F:protein serine/threonine kinase activity"/>
    <property type="evidence" value="ECO:0007669"/>
    <property type="project" value="InterPro"/>
</dbReference>
<proteinExistence type="inferred from homology"/>
<dbReference type="EMBL" id="MBFS01000051">
    <property type="protein sequence ID" value="PVV05007.1"/>
    <property type="molecule type" value="Genomic_DNA"/>
</dbReference>
<dbReference type="InterPro" id="IPR011009">
    <property type="entry name" value="Kinase-like_dom_sf"/>
</dbReference>
<organism evidence="3 4">
    <name type="scientific">Smittium megazygosporum</name>
    <dbReference type="NCBI Taxonomy" id="133381"/>
    <lineage>
        <taxon>Eukaryota</taxon>
        <taxon>Fungi</taxon>
        <taxon>Fungi incertae sedis</taxon>
        <taxon>Zoopagomycota</taxon>
        <taxon>Kickxellomycotina</taxon>
        <taxon>Harpellomycetes</taxon>
        <taxon>Harpellales</taxon>
        <taxon>Legeriomycetaceae</taxon>
        <taxon>Smittium</taxon>
    </lineage>
</organism>
<dbReference type="Pfam" id="PF00069">
    <property type="entry name" value="Pkinase"/>
    <property type="match status" value="1"/>
</dbReference>
<dbReference type="PROSITE" id="PS50011">
    <property type="entry name" value="PROTEIN_KINASE_DOM"/>
    <property type="match status" value="1"/>
</dbReference>
<dbReference type="SUPFAM" id="SSF56112">
    <property type="entry name" value="Protein kinase-like (PK-like)"/>
    <property type="match status" value="1"/>
</dbReference>
<dbReference type="InterPro" id="IPR000719">
    <property type="entry name" value="Prot_kinase_dom"/>
</dbReference>
<dbReference type="InterPro" id="IPR000253">
    <property type="entry name" value="FHA_dom"/>
</dbReference>
<dbReference type="OrthoDB" id="331699at2759"/>
<dbReference type="Gene3D" id="1.10.510.10">
    <property type="entry name" value="Transferase(Phosphotransferase) domain 1"/>
    <property type="match status" value="1"/>
</dbReference>
<dbReference type="Pfam" id="PF00498">
    <property type="entry name" value="FHA"/>
    <property type="match status" value="1"/>
</dbReference>
<dbReference type="InterPro" id="IPR008271">
    <property type="entry name" value="Ser/Thr_kinase_AS"/>
</dbReference>
<keyword evidence="4" id="KW-1185">Reference proteome</keyword>
<dbReference type="CDD" id="cd22671">
    <property type="entry name" value="FHA_APTX-like"/>
    <property type="match status" value="1"/>
</dbReference>
<dbReference type="InterPro" id="IPR045269">
    <property type="entry name" value="Atg1-like"/>
</dbReference>
<dbReference type="SUPFAM" id="SSF49879">
    <property type="entry name" value="SMAD/FHA domain"/>
    <property type="match status" value="1"/>
</dbReference>
<protein>
    <recommendedName>
        <fullName evidence="2">Protein kinase domain-containing protein</fullName>
    </recommendedName>
</protein>
<evidence type="ECO:0000259" key="2">
    <source>
        <dbReference type="PROSITE" id="PS50011"/>
    </source>
</evidence>